<comment type="catalytic activity">
    <reaction evidence="1">
        <text>acetyl-CoA + phosphate = acetyl phosphate + CoA</text>
        <dbReference type="Rhea" id="RHEA:19521"/>
        <dbReference type="ChEBI" id="CHEBI:22191"/>
        <dbReference type="ChEBI" id="CHEBI:43474"/>
        <dbReference type="ChEBI" id="CHEBI:57287"/>
        <dbReference type="ChEBI" id="CHEBI:57288"/>
        <dbReference type="EC" id="2.3.1.8"/>
    </reaction>
</comment>
<evidence type="ECO:0000256" key="1">
    <source>
        <dbReference type="ARBA" id="ARBA00000705"/>
    </source>
</evidence>
<dbReference type="InterPro" id="IPR042113">
    <property type="entry name" value="P_AcTrfase_dom1"/>
</dbReference>
<evidence type="ECO:0000256" key="8">
    <source>
        <dbReference type="ARBA" id="ARBA00031108"/>
    </source>
</evidence>
<evidence type="ECO:0000313" key="10">
    <source>
        <dbReference type="EMBL" id="GLB29928.1"/>
    </source>
</evidence>
<keyword evidence="6 11" id="KW-0808">Transferase</keyword>
<evidence type="ECO:0000313" key="11">
    <source>
        <dbReference type="EMBL" id="RFZ79028.1"/>
    </source>
</evidence>
<dbReference type="SUPFAM" id="SSF53659">
    <property type="entry name" value="Isocitrate/Isopropylmalate dehydrogenase-like"/>
    <property type="match status" value="1"/>
</dbReference>
<feature type="domain" description="Phosphate acetyl/butaryl transferase" evidence="9">
    <location>
        <begin position="3"/>
        <end position="320"/>
    </location>
</feature>
<gene>
    <name evidence="11" type="primary">pta</name>
    <name evidence="10" type="synonym">eutD</name>
    <name evidence="11" type="ORF">DS742_10550</name>
    <name evidence="10" type="ORF">LAD12857_18510</name>
</gene>
<dbReference type="Gene3D" id="3.40.50.10950">
    <property type="match status" value="1"/>
</dbReference>
<dbReference type="Proteomes" id="UP000260680">
    <property type="component" value="Unassembled WGS sequence"/>
</dbReference>
<dbReference type="InterPro" id="IPR042112">
    <property type="entry name" value="P_AcTrfase_dom2"/>
</dbReference>
<dbReference type="GO" id="GO:0008959">
    <property type="term" value="F:phosphate acetyltransferase activity"/>
    <property type="evidence" value="ECO:0007669"/>
    <property type="project" value="UniProtKB-EC"/>
</dbReference>
<evidence type="ECO:0000256" key="3">
    <source>
        <dbReference type="ARBA" id="ARBA00005656"/>
    </source>
</evidence>
<evidence type="ECO:0000256" key="7">
    <source>
        <dbReference type="ARBA" id="ARBA00023315"/>
    </source>
</evidence>
<dbReference type="RefSeq" id="WP_117416964.1">
    <property type="nucleotide sequence ID" value="NZ_BRPJ01000032.1"/>
</dbReference>
<reference evidence="11 12" key="1">
    <citation type="submission" date="2018-07" db="EMBL/GenBank/DDBJ databases">
        <title>New species, Clostridium PI-S10-A1B.</title>
        <authorList>
            <person name="Krishna G."/>
            <person name="Summeta K."/>
            <person name="Shikha S."/>
            <person name="Prabhu P.B."/>
            <person name="Suresh K."/>
        </authorList>
    </citation>
    <scope>NUCLEOTIDE SEQUENCE [LARGE SCALE GENOMIC DNA]</scope>
    <source>
        <strain evidence="11 12">PI-S10-A1B</strain>
    </source>
</reference>
<evidence type="ECO:0000313" key="13">
    <source>
        <dbReference type="Proteomes" id="UP001419084"/>
    </source>
</evidence>
<dbReference type="NCBIfam" id="TIGR00651">
    <property type="entry name" value="pta"/>
    <property type="match status" value="1"/>
</dbReference>
<evidence type="ECO:0000313" key="12">
    <source>
        <dbReference type="Proteomes" id="UP000260680"/>
    </source>
</evidence>
<dbReference type="InterPro" id="IPR002505">
    <property type="entry name" value="PTA_PTB"/>
</dbReference>
<dbReference type="PANTHER" id="PTHR43356:SF3">
    <property type="entry name" value="PHOSPHATE ACETYLTRANSFERASE"/>
    <property type="match status" value="1"/>
</dbReference>
<dbReference type="AlphaFoldDB" id="A0A3E2NDE0"/>
<evidence type="ECO:0000256" key="2">
    <source>
        <dbReference type="ARBA" id="ARBA00004989"/>
    </source>
</evidence>
<keyword evidence="7 11" id="KW-0012">Acyltransferase</keyword>
<dbReference type="Pfam" id="PF01515">
    <property type="entry name" value="PTA_PTB"/>
    <property type="match status" value="1"/>
</dbReference>
<name>A0A3E2NDE0_9FIRM</name>
<dbReference type="Proteomes" id="UP001419084">
    <property type="component" value="Unassembled WGS sequence"/>
</dbReference>
<dbReference type="Gene3D" id="3.40.50.10750">
    <property type="entry name" value="Isocitrate/Isopropylmalate dehydrogenase-like"/>
    <property type="match status" value="1"/>
</dbReference>
<dbReference type="PANTHER" id="PTHR43356">
    <property type="entry name" value="PHOSPHATE ACETYLTRANSFERASE"/>
    <property type="match status" value="1"/>
</dbReference>
<proteinExistence type="inferred from homology"/>
<sequence>MFEPMIAALKLQKRRIVFTEGTDPRILEAASRLQREGILTPFLLGNPAEINAAARACNWPVDEIEMIDPLNYDGLDEMVLKMTELRKGKMDEAACREALKKSNYFGTMLVQMGKADCLLGGATYSTADTVRPALQLIKTRPGSKIVSSCFILTRKTEGGNEMYAMGDCAINLDPNDEELAEIACETARTAKRFSIDPRVALLSYSTLGSGKGESVDKVRMAAEKLKAMNLDFPADGELQFDAAFSPVVAKTKAPESAVAGKANVFIFPDINAGNIGYKIAQRLGGFEAFGPILQGLNAPINDLSRGCNADEVYKMSIITAALI</sequence>
<keyword evidence="13" id="KW-1185">Reference proteome</keyword>
<accession>A0A3E2NDE0</accession>
<evidence type="ECO:0000256" key="6">
    <source>
        <dbReference type="ARBA" id="ARBA00022679"/>
    </source>
</evidence>
<dbReference type="OrthoDB" id="9805787at2"/>
<comment type="similarity">
    <text evidence="3">Belongs to the phosphate acetyltransferase and butyryltransferase family.</text>
</comment>
<dbReference type="NCBIfam" id="NF007233">
    <property type="entry name" value="PRK09653.1"/>
    <property type="match status" value="1"/>
</dbReference>
<evidence type="ECO:0000256" key="4">
    <source>
        <dbReference type="ARBA" id="ARBA00012707"/>
    </source>
</evidence>
<dbReference type="PIRSF" id="PIRSF000428">
    <property type="entry name" value="P_Ac_trans"/>
    <property type="match status" value="1"/>
</dbReference>
<comment type="pathway">
    <text evidence="2">Metabolic intermediate biosynthesis; acetyl-CoA biosynthesis; acetyl-CoA from acetate: step 2/2.</text>
</comment>
<dbReference type="EMBL" id="BRPJ01000032">
    <property type="protein sequence ID" value="GLB29928.1"/>
    <property type="molecule type" value="Genomic_DNA"/>
</dbReference>
<comment type="caution">
    <text evidence="11">The sequence shown here is derived from an EMBL/GenBank/DDBJ whole genome shotgun (WGS) entry which is preliminary data.</text>
</comment>
<evidence type="ECO:0000259" key="9">
    <source>
        <dbReference type="Pfam" id="PF01515"/>
    </source>
</evidence>
<protein>
    <recommendedName>
        <fullName evidence="5">Phosphate acetyltransferase</fullName>
        <ecNumber evidence="4">2.3.1.8</ecNumber>
    </recommendedName>
    <alternativeName>
        <fullName evidence="8">Phosphotransacetylase</fullName>
    </alternativeName>
</protein>
<dbReference type="EC" id="2.3.1.8" evidence="4"/>
<reference evidence="10 13" key="2">
    <citation type="journal article" date="2024" name="Int. J. Syst. Evol. Microbiol.">
        <title>Lacrimispora brassicae sp. nov. isolated from fermented cabbage, and proposal of Clostridium indicum Gundawar et al. 2019 and Clostridium methoxybenzovorans Mechichi et al. 1999 as heterotypic synonyms of Lacrimispora amygdalina (Parshina et al. 2003) Haas and Blanchard 2020 and Lacrimispora indolis (McClung and McCoy 1957) Haas and Blanchard 2020, respectively.</title>
        <authorList>
            <person name="Kobayashi H."/>
            <person name="Tanizawa Y."/>
            <person name="Sakamoto M."/>
            <person name="Ohkuma M."/>
            <person name="Tohno M."/>
        </authorList>
    </citation>
    <scope>NUCLEOTIDE SEQUENCE [LARGE SCALE GENOMIC DNA]</scope>
    <source>
        <strain evidence="10 13">DSM 12857</strain>
    </source>
</reference>
<evidence type="ECO:0000256" key="5">
    <source>
        <dbReference type="ARBA" id="ARBA00021528"/>
    </source>
</evidence>
<dbReference type="EMBL" id="QOHO01000029">
    <property type="protein sequence ID" value="RFZ79028.1"/>
    <property type="molecule type" value="Genomic_DNA"/>
</dbReference>
<dbReference type="InterPro" id="IPR012147">
    <property type="entry name" value="P_Ac_Bu_trans"/>
</dbReference>
<organism evidence="11 12">
    <name type="scientific">Lacrimispora amygdalina</name>
    <dbReference type="NCBI Taxonomy" id="253257"/>
    <lineage>
        <taxon>Bacteria</taxon>
        <taxon>Bacillati</taxon>
        <taxon>Bacillota</taxon>
        <taxon>Clostridia</taxon>
        <taxon>Lachnospirales</taxon>
        <taxon>Lachnospiraceae</taxon>
        <taxon>Lacrimispora</taxon>
    </lineage>
</organism>
<dbReference type="InterPro" id="IPR050500">
    <property type="entry name" value="Phos_Acetyltrans/Butyryltrans"/>
</dbReference>
<dbReference type="InterPro" id="IPR004614">
    <property type="entry name" value="P_AcTrfase"/>
</dbReference>